<dbReference type="EC" id="2.7.11.1" evidence="1"/>
<dbReference type="PROSITE" id="PS00108">
    <property type="entry name" value="PROTEIN_KINASE_ST"/>
    <property type="match status" value="1"/>
</dbReference>
<evidence type="ECO:0000259" key="7">
    <source>
        <dbReference type="PROSITE" id="PS50011"/>
    </source>
</evidence>
<dbReference type="GO" id="GO:0016301">
    <property type="term" value="F:kinase activity"/>
    <property type="evidence" value="ECO:0007669"/>
    <property type="project" value="UniProtKB-KW"/>
</dbReference>
<organism evidence="8 9">
    <name type="scientific">Datura stramonium</name>
    <name type="common">Jimsonweed</name>
    <name type="synonym">Common thornapple</name>
    <dbReference type="NCBI Taxonomy" id="4076"/>
    <lineage>
        <taxon>Eukaryota</taxon>
        <taxon>Viridiplantae</taxon>
        <taxon>Streptophyta</taxon>
        <taxon>Embryophyta</taxon>
        <taxon>Tracheophyta</taxon>
        <taxon>Spermatophyta</taxon>
        <taxon>Magnoliopsida</taxon>
        <taxon>eudicotyledons</taxon>
        <taxon>Gunneridae</taxon>
        <taxon>Pentapetalae</taxon>
        <taxon>asterids</taxon>
        <taxon>lamiids</taxon>
        <taxon>Solanales</taxon>
        <taxon>Solanaceae</taxon>
        <taxon>Solanoideae</taxon>
        <taxon>Datureae</taxon>
        <taxon>Datura</taxon>
    </lineage>
</organism>
<dbReference type="Gene3D" id="1.10.510.10">
    <property type="entry name" value="Transferase(Phosphotransferase) domain 1"/>
    <property type="match status" value="1"/>
</dbReference>
<dbReference type="InterPro" id="IPR050588">
    <property type="entry name" value="WNK_Ser-Thr_kinase"/>
</dbReference>
<dbReference type="CDD" id="cd13983">
    <property type="entry name" value="STKc_WNK"/>
    <property type="match status" value="1"/>
</dbReference>
<comment type="catalytic activity">
    <reaction evidence="5">
        <text>L-seryl-[protein] + ATP = O-phospho-L-seryl-[protein] + ADP + H(+)</text>
        <dbReference type="Rhea" id="RHEA:17989"/>
        <dbReference type="Rhea" id="RHEA-COMP:9863"/>
        <dbReference type="Rhea" id="RHEA-COMP:11604"/>
        <dbReference type="ChEBI" id="CHEBI:15378"/>
        <dbReference type="ChEBI" id="CHEBI:29999"/>
        <dbReference type="ChEBI" id="CHEBI:30616"/>
        <dbReference type="ChEBI" id="CHEBI:83421"/>
        <dbReference type="ChEBI" id="CHEBI:456216"/>
        <dbReference type="EC" id="2.7.11.1"/>
    </reaction>
</comment>
<gene>
    <name evidence="8" type="primary">WNK5</name>
    <name evidence="8" type="ORF">HAX54_020842</name>
</gene>
<dbReference type="Gene3D" id="3.30.200.20">
    <property type="entry name" value="Phosphorylase Kinase, domain 1"/>
    <property type="match status" value="1"/>
</dbReference>
<name>A0ABS8UU30_DATST</name>
<protein>
    <recommendedName>
        <fullName evidence="1">non-specific serine/threonine protein kinase</fullName>
        <ecNumber evidence="1">2.7.11.1</ecNumber>
    </recommendedName>
</protein>
<accession>A0ABS8UU30</accession>
<dbReference type="InterPro" id="IPR011009">
    <property type="entry name" value="Kinase-like_dom_sf"/>
</dbReference>
<evidence type="ECO:0000256" key="2">
    <source>
        <dbReference type="ARBA" id="ARBA00022527"/>
    </source>
</evidence>
<evidence type="ECO:0000256" key="5">
    <source>
        <dbReference type="ARBA" id="ARBA00048679"/>
    </source>
</evidence>
<reference evidence="8 9" key="1">
    <citation type="journal article" date="2021" name="BMC Genomics">
        <title>Datura genome reveals duplications of psychoactive alkaloid biosynthetic genes and high mutation rate following tissue culture.</title>
        <authorList>
            <person name="Rajewski A."/>
            <person name="Carter-House D."/>
            <person name="Stajich J."/>
            <person name="Litt A."/>
        </authorList>
    </citation>
    <scope>NUCLEOTIDE SEQUENCE [LARGE SCALE GENOMIC DNA]</scope>
    <source>
        <strain evidence="8">AR-01</strain>
    </source>
</reference>
<sequence>MHKVFGLDFNRANSELEYVEMDSSKRYGRFKDILGKGATKIVYKAFDELLGMEVAWNQVKLNDVFRSPEELQRLYSEVHLLKEIDHESIMKFHASWINVEGRTFNFITEMFTSGTLREYRHKYRRVNIHAVKNWARQILKGLAYLHGHDPPVIHRDLKCDNIFVNGHLGQVKIGDLGLATILCGSHHAHSVIGTPEFMAPELYEEDYDELVDVYSFGMCVLEMLTSEYPYSECSNPAQIYKKVTSGILPKSFYKINDAEAQRFVGRCLSPASERPSASELLRDPFLAVDEDEDLSPVINLPCQKFTPDGKQNVIPSHPDDSVLGGTDMTITGTMNPEDDTIFLKVQILQKNGEARNIFFPFNICNDTALEVATEMVKELDITDWDPLQIADMIDNEISALVPAWKKSHSFQNYEQQHSFNYTEEDDDENTRHPFYYISSRSSSQLSLPDLLPSYHSTFHQGKFDQDWLQDDLKLYDDSSSQCSMDSYNNFNYFHENGADDYMSSKKTESQYTQKASKSSTRFCPETSMSKNQNTTILMNQRQKLTKVRSLVDIRSQLLHRSLVEEINKRRLFKTVGAVENIGYHHPAIGKGHDLSW</sequence>
<keyword evidence="9" id="KW-1185">Reference proteome</keyword>
<dbReference type="Pfam" id="PF00069">
    <property type="entry name" value="Pkinase"/>
    <property type="match status" value="1"/>
</dbReference>
<evidence type="ECO:0000256" key="3">
    <source>
        <dbReference type="ARBA" id="ARBA00022777"/>
    </source>
</evidence>
<keyword evidence="3 8" id="KW-0418">Kinase</keyword>
<dbReference type="SUPFAM" id="SSF56112">
    <property type="entry name" value="Protein kinase-like (PK-like)"/>
    <property type="match status" value="1"/>
</dbReference>
<proteinExistence type="predicted"/>
<dbReference type="Proteomes" id="UP000823775">
    <property type="component" value="Unassembled WGS sequence"/>
</dbReference>
<dbReference type="SMART" id="SM00220">
    <property type="entry name" value="S_TKc"/>
    <property type="match status" value="1"/>
</dbReference>
<keyword evidence="3 8" id="KW-0808">Transferase</keyword>
<evidence type="ECO:0000256" key="6">
    <source>
        <dbReference type="SAM" id="MobiDB-lite"/>
    </source>
</evidence>
<evidence type="ECO:0000256" key="1">
    <source>
        <dbReference type="ARBA" id="ARBA00012513"/>
    </source>
</evidence>
<feature type="region of interest" description="Disordered" evidence="6">
    <location>
        <begin position="504"/>
        <end position="529"/>
    </location>
</feature>
<dbReference type="PANTHER" id="PTHR13902">
    <property type="entry name" value="SERINE/THREONINE-PROTEIN KINASE WNK WITH NO LYSINE -RELATED"/>
    <property type="match status" value="1"/>
</dbReference>
<comment type="catalytic activity">
    <reaction evidence="4">
        <text>L-threonyl-[protein] + ATP = O-phospho-L-threonyl-[protein] + ADP + H(+)</text>
        <dbReference type="Rhea" id="RHEA:46608"/>
        <dbReference type="Rhea" id="RHEA-COMP:11060"/>
        <dbReference type="Rhea" id="RHEA-COMP:11605"/>
        <dbReference type="ChEBI" id="CHEBI:15378"/>
        <dbReference type="ChEBI" id="CHEBI:30013"/>
        <dbReference type="ChEBI" id="CHEBI:30616"/>
        <dbReference type="ChEBI" id="CHEBI:61977"/>
        <dbReference type="ChEBI" id="CHEBI:456216"/>
        <dbReference type="EC" id="2.7.11.1"/>
    </reaction>
</comment>
<dbReference type="EMBL" id="JACEIK010002500">
    <property type="protein sequence ID" value="MCD9561560.1"/>
    <property type="molecule type" value="Genomic_DNA"/>
</dbReference>
<dbReference type="InterPro" id="IPR008271">
    <property type="entry name" value="Ser/Thr_kinase_AS"/>
</dbReference>
<evidence type="ECO:0000256" key="4">
    <source>
        <dbReference type="ARBA" id="ARBA00047899"/>
    </source>
</evidence>
<dbReference type="Gene3D" id="3.10.20.90">
    <property type="entry name" value="Phosphatidylinositol 3-kinase Catalytic Subunit, Chain A, domain 1"/>
    <property type="match status" value="1"/>
</dbReference>
<evidence type="ECO:0000313" key="8">
    <source>
        <dbReference type="EMBL" id="MCD9561560.1"/>
    </source>
</evidence>
<dbReference type="InterPro" id="IPR000719">
    <property type="entry name" value="Prot_kinase_dom"/>
</dbReference>
<feature type="domain" description="Protein kinase" evidence="7">
    <location>
        <begin position="28"/>
        <end position="286"/>
    </location>
</feature>
<keyword evidence="2" id="KW-0723">Serine/threonine-protein kinase</keyword>
<feature type="compositionally biased region" description="Polar residues" evidence="6">
    <location>
        <begin position="509"/>
        <end position="529"/>
    </location>
</feature>
<evidence type="ECO:0000313" key="9">
    <source>
        <dbReference type="Proteomes" id="UP000823775"/>
    </source>
</evidence>
<comment type="caution">
    <text evidence="8">The sequence shown here is derived from an EMBL/GenBank/DDBJ whole genome shotgun (WGS) entry which is preliminary data.</text>
</comment>
<dbReference type="PROSITE" id="PS50011">
    <property type="entry name" value="PROTEIN_KINASE_DOM"/>
    <property type="match status" value="1"/>
</dbReference>